<dbReference type="PROSITE" id="PS51664">
    <property type="entry name" value="YCAO"/>
    <property type="match status" value="1"/>
</dbReference>
<evidence type="ECO:0000259" key="1">
    <source>
        <dbReference type="PROSITE" id="PS51664"/>
    </source>
</evidence>
<dbReference type="Pfam" id="PF02624">
    <property type="entry name" value="YcaO"/>
    <property type="match status" value="1"/>
</dbReference>
<dbReference type="NCBIfam" id="TIGR00702">
    <property type="entry name" value="YcaO-type kinase domain"/>
    <property type="match status" value="1"/>
</dbReference>
<evidence type="ECO:0000313" key="4">
    <source>
        <dbReference type="Proteomes" id="UP000326831"/>
    </source>
</evidence>
<proteinExistence type="predicted"/>
<organism evidence="3 4">
    <name type="scientific">Streptomyces subrutilus</name>
    <dbReference type="NCBI Taxonomy" id="36818"/>
    <lineage>
        <taxon>Bacteria</taxon>
        <taxon>Bacillati</taxon>
        <taxon>Actinomycetota</taxon>
        <taxon>Actinomycetes</taxon>
        <taxon>Kitasatosporales</taxon>
        <taxon>Streptomycetaceae</taxon>
        <taxon>Streptomyces</taxon>
    </lineage>
</organism>
<dbReference type="InterPro" id="IPR027624">
    <property type="entry name" value="TOMM_cyclo_SagD"/>
</dbReference>
<dbReference type="Gene3D" id="3.90.930.60">
    <property type="match status" value="1"/>
</dbReference>
<reference evidence="3 4" key="2">
    <citation type="submission" date="2017-09" db="EMBL/GenBank/DDBJ databases">
        <authorList>
            <person name="Lee N."/>
            <person name="Cho B.-K."/>
        </authorList>
    </citation>
    <scope>NUCLEOTIDE SEQUENCE [LARGE SCALE GENOMIC DNA]</scope>
    <source>
        <strain evidence="3 4">ATCC 27467</strain>
    </source>
</reference>
<feature type="domain" description="YcaO" evidence="1">
    <location>
        <begin position="405"/>
        <end position="780"/>
    </location>
</feature>
<keyword evidence="4" id="KW-1185">Reference proteome</keyword>
<dbReference type="Proteomes" id="UP000326831">
    <property type="component" value="Chromosome"/>
</dbReference>
<dbReference type="RefSeq" id="WP_150518752.1">
    <property type="nucleotide sequence ID" value="NZ_BMVX01000010.1"/>
</dbReference>
<dbReference type="AlphaFoldDB" id="A0A5P2USP6"/>
<dbReference type="Gene3D" id="3.30.40.250">
    <property type="match status" value="1"/>
</dbReference>
<dbReference type="NCBIfam" id="TIGR03604">
    <property type="entry name" value="TOMM_cyclo_SagD"/>
    <property type="match status" value="1"/>
</dbReference>
<dbReference type="NCBIfam" id="TIGR03882">
    <property type="entry name" value="cyclo_dehyd_2"/>
    <property type="match status" value="1"/>
</dbReference>
<dbReference type="Proteomes" id="UP000634660">
    <property type="component" value="Unassembled WGS sequence"/>
</dbReference>
<dbReference type="EMBL" id="BMVX01000010">
    <property type="protein sequence ID" value="GGZ67915.1"/>
    <property type="molecule type" value="Genomic_DNA"/>
</dbReference>
<sequence>MNAAGTERPAALPADEGAFVGFKSHLRPTVVPDDAAYLVSRRGVTALHGSEAEVLVPLLDGTRTVRAVRREAARVLGPEDAEAALLALADAGLIRFTVPAAAGAAGTAAVPRGEEAEAYWDLAGLDGGRAAAELARASVAIEAPTGLDPGPVADACRASGIPVTEDPRAAALVLVLCDDYLSPALAAADASHRSAGRTWLPVKLCGTDPWVGPFFEPGSGPCWHCLAVRLRGHRRSELPVRRALGLEGPVPRPAAGLAAGTALAVHIAVLETAKWLVGLRSPEQGQVQALDTLRLRTAAHPVVRLPQCAGCGDPGLVARRVMAPFVPAARPKAAGTGGGDRALTAAQMLRTYGHLVDPVTGVVKEIRRSSGAPDFVHSYVSGQNLAMESASYAGLSSGLRALNGGKGRTDDEARTSALCEAVERYSGTRHGDEPVLRDSLRALGAAAVHPNDCQLYAGRQHAEREYWNAQHSRFHYVSTPFDEARPTEWTPVWSLTGGVQRLLPTSMLYFERGGAGAQGAPWDGLWADSNGNAAGSSPEDAVVQGFLELVERDAVALWWYNRTRQPGVDLDAFAEEWTERVRAGYRRANREVWVLDLTSDLGIPVMAALSRRTDKPDQDVIFGFGAHFDPRVALRRALSEMGQLLPAVSDVRPDGSGYRITDPEPLSWWHLATVANQPYLRPDPEAAARTPANWTPMRNENLLDDVHMITELVRGMGMDLLVLDQTRPDLKLPVVKVIVPGLRHFWARFAPGRLFDVPVSLGRLASPTPYDQLNPIPMFV</sequence>
<evidence type="ECO:0000313" key="3">
    <source>
        <dbReference type="EMBL" id="QEU79737.1"/>
    </source>
</evidence>
<reference evidence="2" key="1">
    <citation type="journal article" date="2014" name="Int. J. Syst. Evol. Microbiol.">
        <title>Complete genome sequence of Corynebacterium casei LMG S-19264T (=DSM 44701T), isolated from a smear-ripened cheese.</title>
        <authorList>
            <consortium name="US DOE Joint Genome Institute (JGI-PGF)"/>
            <person name="Walter F."/>
            <person name="Albersmeier A."/>
            <person name="Kalinowski J."/>
            <person name="Ruckert C."/>
        </authorList>
    </citation>
    <scope>NUCLEOTIDE SEQUENCE</scope>
    <source>
        <strain evidence="2">JCM 4834</strain>
    </source>
</reference>
<dbReference type="Gene3D" id="3.30.160.660">
    <property type="match status" value="1"/>
</dbReference>
<reference evidence="2" key="3">
    <citation type="submission" date="2020-09" db="EMBL/GenBank/DDBJ databases">
        <authorList>
            <person name="Sun Q."/>
            <person name="Ohkuma M."/>
        </authorList>
    </citation>
    <scope>NUCLEOTIDE SEQUENCE</scope>
    <source>
        <strain evidence="2">JCM 4834</strain>
    </source>
</reference>
<dbReference type="Gene3D" id="3.30.1330.230">
    <property type="match status" value="1"/>
</dbReference>
<dbReference type="OrthoDB" id="2379922at2"/>
<dbReference type="PANTHER" id="PTHR37809:SF1">
    <property type="entry name" value="RIBOSOMAL PROTEIN S12 METHYLTHIOTRANSFERASE ACCESSORY FACTOR YCAO"/>
    <property type="match status" value="1"/>
</dbReference>
<dbReference type="PANTHER" id="PTHR37809">
    <property type="entry name" value="RIBOSOMAL PROTEIN S12 METHYLTHIOTRANSFERASE ACCESSORY FACTOR YCAO"/>
    <property type="match status" value="1"/>
</dbReference>
<dbReference type="Gene3D" id="3.40.50.720">
    <property type="entry name" value="NAD(P)-binding Rossmann-like Domain"/>
    <property type="match status" value="1"/>
</dbReference>
<dbReference type="InterPro" id="IPR022291">
    <property type="entry name" value="Bacteriocin_synth_cyclodeHase"/>
</dbReference>
<dbReference type="InterPro" id="IPR003776">
    <property type="entry name" value="YcaO-like_dom"/>
</dbReference>
<gene>
    <name evidence="3" type="ORF">CP968_16620</name>
    <name evidence="2" type="ORF">GCM10010371_29820</name>
</gene>
<dbReference type="EMBL" id="CP023701">
    <property type="protein sequence ID" value="QEU79737.1"/>
    <property type="molecule type" value="Genomic_DNA"/>
</dbReference>
<accession>A0A5P2USP6</accession>
<dbReference type="KEGG" id="ssub:CP968_16620"/>
<name>A0A5P2USP6_9ACTN</name>
<protein>
    <recommendedName>
        <fullName evidence="1">YcaO domain-containing protein</fullName>
    </recommendedName>
</protein>
<evidence type="ECO:0000313" key="2">
    <source>
        <dbReference type="EMBL" id="GGZ67915.1"/>
    </source>
</evidence>